<feature type="region of interest" description="Disordered" evidence="1">
    <location>
        <begin position="17"/>
        <end position="45"/>
    </location>
</feature>
<protein>
    <submittedName>
        <fullName evidence="2">DUF2267 domain-containing protein</fullName>
    </submittedName>
</protein>
<gene>
    <name evidence="2" type="ORF">NFX46_16495</name>
</gene>
<dbReference type="Proteomes" id="UP001056374">
    <property type="component" value="Chromosome"/>
</dbReference>
<accession>A0ABY4ZA88</accession>
<dbReference type="InterPro" id="IPR018727">
    <property type="entry name" value="DUF2267"/>
</dbReference>
<sequence>MTDPEFLAAVRERGGYADNAEGPRVSEAVPSTLGDRPQPAVAGHPADQLPLRIGRFVMRVENTGRSWGVHEFVHQVARAAADDEETAHRHAEVVPTTLAATLSGDELNKPFSRLPVGYAALLGHTDRT</sequence>
<reference evidence="2" key="1">
    <citation type="submission" date="2022-06" db="EMBL/GenBank/DDBJ databases">
        <title>Complete genome sequence of soil microorganisms Streptomyces sp. Qhu-M197 isolated from Alpine meadows habitats on the Tibetan Plateau.</title>
        <authorList>
            <person name="Zhang B."/>
            <person name="Xiang X."/>
            <person name="Fan J."/>
        </authorList>
    </citation>
    <scope>NUCLEOTIDE SEQUENCE</scope>
    <source>
        <strain evidence="2">Qhu-M197</strain>
    </source>
</reference>
<evidence type="ECO:0000256" key="1">
    <source>
        <dbReference type="SAM" id="MobiDB-lite"/>
    </source>
</evidence>
<evidence type="ECO:0000313" key="2">
    <source>
        <dbReference type="EMBL" id="USQ85242.1"/>
    </source>
</evidence>
<evidence type="ECO:0000313" key="3">
    <source>
        <dbReference type="Proteomes" id="UP001056374"/>
    </source>
</evidence>
<dbReference type="InterPro" id="IPR038282">
    <property type="entry name" value="DUF2267_sf"/>
</dbReference>
<proteinExistence type="predicted"/>
<name>A0ABY4ZA88_9ACTN</name>
<keyword evidence="3" id="KW-1185">Reference proteome</keyword>
<dbReference type="EMBL" id="CP099468">
    <property type="protein sequence ID" value="USQ85242.1"/>
    <property type="molecule type" value="Genomic_DNA"/>
</dbReference>
<organism evidence="2 3">
    <name type="scientific">Streptomyces phaeoluteigriseus</name>
    <dbReference type="NCBI Taxonomy" id="114686"/>
    <lineage>
        <taxon>Bacteria</taxon>
        <taxon>Bacillati</taxon>
        <taxon>Actinomycetota</taxon>
        <taxon>Actinomycetes</taxon>
        <taxon>Kitasatosporales</taxon>
        <taxon>Streptomycetaceae</taxon>
        <taxon>Streptomyces</taxon>
        <taxon>Streptomyces aurantiacus group</taxon>
    </lineage>
</organism>
<dbReference type="Pfam" id="PF10025">
    <property type="entry name" value="DUF2267"/>
    <property type="match status" value="1"/>
</dbReference>
<dbReference type="Gene3D" id="1.10.490.110">
    <property type="entry name" value="Uncharacterized conserved protein DUF2267"/>
    <property type="match status" value="1"/>
</dbReference>
<dbReference type="RefSeq" id="WP_252550065.1">
    <property type="nucleotide sequence ID" value="NZ_CP099468.1"/>
</dbReference>